<evidence type="ECO:0000313" key="1">
    <source>
        <dbReference type="EMBL" id="OAX38894.1"/>
    </source>
</evidence>
<dbReference type="STRING" id="1314800.A0A1B7N231"/>
<dbReference type="OrthoDB" id="2019666at2759"/>
<organism evidence="1 2">
    <name type="scientific">Rhizopogon vinicolor AM-OR11-026</name>
    <dbReference type="NCBI Taxonomy" id="1314800"/>
    <lineage>
        <taxon>Eukaryota</taxon>
        <taxon>Fungi</taxon>
        <taxon>Dikarya</taxon>
        <taxon>Basidiomycota</taxon>
        <taxon>Agaricomycotina</taxon>
        <taxon>Agaricomycetes</taxon>
        <taxon>Agaricomycetidae</taxon>
        <taxon>Boletales</taxon>
        <taxon>Suillineae</taxon>
        <taxon>Rhizopogonaceae</taxon>
        <taxon>Rhizopogon</taxon>
    </lineage>
</organism>
<dbReference type="EMBL" id="KV448272">
    <property type="protein sequence ID" value="OAX38894.1"/>
    <property type="molecule type" value="Genomic_DNA"/>
</dbReference>
<dbReference type="AlphaFoldDB" id="A0A1B7N231"/>
<name>A0A1B7N231_9AGAM</name>
<proteinExistence type="predicted"/>
<keyword evidence="2" id="KW-1185">Reference proteome</keyword>
<protein>
    <submittedName>
        <fullName evidence="1">Uncharacterized protein</fullName>
    </submittedName>
</protein>
<feature type="non-terminal residue" evidence="1">
    <location>
        <position position="1"/>
    </location>
</feature>
<dbReference type="Proteomes" id="UP000092154">
    <property type="component" value="Unassembled WGS sequence"/>
</dbReference>
<reference evidence="1 2" key="1">
    <citation type="submission" date="2016-06" db="EMBL/GenBank/DDBJ databases">
        <title>Comparative genomics of the ectomycorrhizal sister species Rhizopogon vinicolor and Rhizopogon vesiculosus (Basidiomycota: Boletales) reveals a divergence of the mating type B locus.</title>
        <authorList>
            <consortium name="DOE Joint Genome Institute"/>
            <person name="Mujic A.B."/>
            <person name="Kuo A."/>
            <person name="Tritt A."/>
            <person name="Lipzen A."/>
            <person name="Chen C."/>
            <person name="Johnson J."/>
            <person name="Sharma A."/>
            <person name="Barry K."/>
            <person name="Grigoriev I.V."/>
            <person name="Spatafora J.W."/>
        </authorList>
    </citation>
    <scope>NUCLEOTIDE SEQUENCE [LARGE SCALE GENOMIC DNA]</scope>
    <source>
        <strain evidence="1 2">AM-OR11-026</strain>
    </source>
</reference>
<sequence length="139" mass="15223">PANEITDDLLKSCASLFNANYGIWGLKVGTASKFTKLVNNHYNWILAIAESFTQENRSMCIFSREVITGNLIDTSATLGNQLIGHAFASLVVDKSVCKRYIATQLLQTLKFHSLFESVKVVDLVSSHPAACNALAKLCL</sequence>
<dbReference type="InParanoid" id="A0A1B7N231"/>
<accession>A0A1B7N231</accession>
<gene>
    <name evidence="1" type="ORF">K503DRAFT_690778</name>
</gene>
<evidence type="ECO:0000313" key="2">
    <source>
        <dbReference type="Proteomes" id="UP000092154"/>
    </source>
</evidence>